<organism evidence="1 2">
    <name type="scientific">Portunus trituberculatus</name>
    <name type="common">Swimming crab</name>
    <name type="synonym">Neptunus trituberculatus</name>
    <dbReference type="NCBI Taxonomy" id="210409"/>
    <lineage>
        <taxon>Eukaryota</taxon>
        <taxon>Metazoa</taxon>
        <taxon>Ecdysozoa</taxon>
        <taxon>Arthropoda</taxon>
        <taxon>Crustacea</taxon>
        <taxon>Multicrustacea</taxon>
        <taxon>Malacostraca</taxon>
        <taxon>Eumalacostraca</taxon>
        <taxon>Eucarida</taxon>
        <taxon>Decapoda</taxon>
        <taxon>Pleocyemata</taxon>
        <taxon>Brachyura</taxon>
        <taxon>Eubrachyura</taxon>
        <taxon>Portunoidea</taxon>
        <taxon>Portunidae</taxon>
        <taxon>Portuninae</taxon>
        <taxon>Portunus</taxon>
    </lineage>
</organism>
<gene>
    <name evidence="1" type="ORF">E2C01_008106</name>
</gene>
<comment type="caution">
    <text evidence="1">The sequence shown here is derived from an EMBL/GenBank/DDBJ whole genome shotgun (WGS) entry which is preliminary data.</text>
</comment>
<sequence>MTASKRYVVGLESARGRVPDPMLTTLSTTPSPPCINVITVEYQVEMKPNWR</sequence>
<dbReference type="AlphaFoldDB" id="A0A5B7D0W4"/>
<evidence type="ECO:0000313" key="1">
    <source>
        <dbReference type="EMBL" id="MPC15319.1"/>
    </source>
</evidence>
<accession>A0A5B7D0W4</accession>
<evidence type="ECO:0000313" key="2">
    <source>
        <dbReference type="Proteomes" id="UP000324222"/>
    </source>
</evidence>
<protein>
    <submittedName>
        <fullName evidence="1">Uncharacterized protein</fullName>
    </submittedName>
</protein>
<dbReference type="Proteomes" id="UP000324222">
    <property type="component" value="Unassembled WGS sequence"/>
</dbReference>
<keyword evidence="2" id="KW-1185">Reference proteome</keyword>
<dbReference type="EMBL" id="VSRR010000418">
    <property type="protein sequence ID" value="MPC15319.1"/>
    <property type="molecule type" value="Genomic_DNA"/>
</dbReference>
<name>A0A5B7D0W4_PORTR</name>
<reference evidence="1 2" key="1">
    <citation type="submission" date="2019-05" db="EMBL/GenBank/DDBJ databases">
        <title>Another draft genome of Portunus trituberculatus and its Hox gene families provides insights of decapod evolution.</title>
        <authorList>
            <person name="Jeong J.-H."/>
            <person name="Song I."/>
            <person name="Kim S."/>
            <person name="Choi T."/>
            <person name="Kim D."/>
            <person name="Ryu S."/>
            <person name="Kim W."/>
        </authorList>
    </citation>
    <scope>NUCLEOTIDE SEQUENCE [LARGE SCALE GENOMIC DNA]</scope>
    <source>
        <tissue evidence="1">Muscle</tissue>
    </source>
</reference>
<proteinExistence type="predicted"/>